<organism evidence="1 2">
    <name type="scientific">Candidatus Symbiobacter mobilis CR</name>
    <dbReference type="NCBI Taxonomy" id="946483"/>
    <lineage>
        <taxon>Bacteria</taxon>
        <taxon>Pseudomonadati</taxon>
        <taxon>Pseudomonadota</taxon>
        <taxon>Betaproteobacteria</taxon>
        <taxon>Burkholderiales</taxon>
        <taxon>Comamonadaceae</taxon>
    </lineage>
</organism>
<dbReference type="KEGG" id="cbx:Cenrod_2681"/>
<dbReference type="EMBL" id="CP004885">
    <property type="protein sequence ID" value="AGX88731.1"/>
    <property type="molecule type" value="Genomic_DNA"/>
</dbReference>
<gene>
    <name evidence="1" type="ORF">Cenrod_2681</name>
</gene>
<proteinExistence type="predicted"/>
<sequence>MSKLIWRRQWCEGYFSSNKALIFILFLDINNHVIYINNHVIFVHYLHYSAYLVVISVGMVPEGFSVPCPEPISQAMSASKVPKPPPNSACRATMHIGLSR</sequence>
<accession>U5NAX6</accession>
<dbReference type="HOGENOM" id="CLU_2300693_0_0_4"/>
<reference evidence="1 2" key="1">
    <citation type="journal article" date="2013" name="Genome Biol.">
        <title>Genomic analysis reveals key aspects of prokaryotic symbiosis in the phototrophic consortium "Chlorochromatium aggregatum".</title>
        <authorList>
            <person name="Liu Z."/>
            <person name="Muller J."/>
            <person name="Li T."/>
            <person name="Alvey R.M."/>
            <person name="Vogl K."/>
            <person name="Frigaard N.U."/>
            <person name="Rockwell N.C."/>
            <person name="Boyd E.S."/>
            <person name="Tomsho L.P."/>
            <person name="Schuster S.C."/>
            <person name="Henke P."/>
            <person name="Rohde M."/>
            <person name="Overmann J."/>
            <person name="Bryant D.A."/>
        </authorList>
    </citation>
    <scope>NUCLEOTIDE SEQUENCE [LARGE SCALE GENOMIC DNA]</scope>
    <source>
        <strain evidence="1">CR</strain>
    </source>
</reference>
<evidence type="ECO:0000313" key="2">
    <source>
        <dbReference type="Proteomes" id="UP000017184"/>
    </source>
</evidence>
<name>U5NAX6_9BURK</name>
<keyword evidence="2" id="KW-1185">Reference proteome</keyword>
<evidence type="ECO:0000313" key="1">
    <source>
        <dbReference type="EMBL" id="AGX88731.1"/>
    </source>
</evidence>
<dbReference type="Proteomes" id="UP000017184">
    <property type="component" value="Chromosome"/>
</dbReference>
<dbReference type="STRING" id="946483.Cenrod_2681"/>
<dbReference type="AlphaFoldDB" id="U5NAX6"/>
<protein>
    <submittedName>
        <fullName evidence="1">Uncharacterized protein</fullName>
    </submittedName>
</protein>